<dbReference type="SUPFAM" id="SSF53756">
    <property type="entry name" value="UDP-Glycosyltransferase/glycogen phosphorylase"/>
    <property type="match status" value="1"/>
</dbReference>
<accession>A0A3M8DQF6</accession>
<organism evidence="3 4">
    <name type="scientific">Brevibacillus fluminis</name>
    <dbReference type="NCBI Taxonomy" id="511487"/>
    <lineage>
        <taxon>Bacteria</taxon>
        <taxon>Bacillati</taxon>
        <taxon>Bacillota</taxon>
        <taxon>Bacilli</taxon>
        <taxon>Bacillales</taxon>
        <taxon>Paenibacillaceae</taxon>
        <taxon>Brevibacillus</taxon>
    </lineage>
</organism>
<evidence type="ECO:0000313" key="3">
    <source>
        <dbReference type="EMBL" id="RNB90360.1"/>
    </source>
</evidence>
<dbReference type="AlphaFoldDB" id="A0A3M8DQF6"/>
<dbReference type="Pfam" id="PF13579">
    <property type="entry name" value="Glyco_trans_4_4"/>
    <property type="match status" value="1"/>
</dbReference>
<dbReference type="RefSeq" id="WP_122917288.1">
    <property type="nucleotide sequence ID" value="NZ_RHHQ01000007.1"/>
</dbReference>
<keyword evidence="3" id="KW-0808">Transferase</keyword>
<protein>
    <submittedName>
        <fullName evidence="3">Glycosyltransferase</fullName>
    </submittedName>
</protein>
<feature type="domain" description="Glycosyltransferase subfamily 4-like N-terminal" evidence="2">
    <location>
        <begin position="18"/>
        <end position="224"/>
    </location>
</feature>
<dbReference type="Pfam" id="PF00534">
    <property type="entry name" value="Glycos_transf_1"/>
    <property type="match status" value="1"/>
</dbReference>
<dbReference type="PANTHER" id="PTHR12526:SF630">
    <property type="entry name" value="GLYCOSYLTRANSFERASE"/>
    <property type="match status" value="1"/>
</dbReference>
<dbReference type="GO" id="GO:0016757">
    <property type="term" value="F:glycosyltransferase activity"/>
    <property type="evidence" value="ECO:0007669"/>
    <property type="project" value="InterPro"/>
</dbReference>
<feature type="domain" description="Glycosyl transferase family 1" evidence="1">
    <location>
        <begin position="251"/>
        <end position="414"/>
    </location>
</feature>
<sequence>MTKKRLLMVCYGFPPIGGGGVPRPLKMAKYLGDFGWDVTVLTVEPGYHATLDHSLLQEVPPSVQIVRAKEWKVFARGGAAAPTPAAQSQGANPAPSAKVRLKKTIIAFLKKVRPYLMIPDDQILWYPQAVKTGQELMKREKFDAIFSTSGPATNHLVAKKLADEFGCKWIADFRDPWTQNMHQTGIEWREALEERLERGVMARADVVTTVTATFVEMFREKYGDTIKAMKLIYNGFDRADFADLQPQFEVPDRFHAVYAGILYQKRNPRLLLEAVRELIDEGRVEQSDILFSFAGVFDYPGYTENRDCVERLQLGEQVRLLGNLPHKQALGLMKGGDALLLVGDVSADAGAYIPGKLYEYMGIGKPILALNMAGEATEIIQQFQLGEVCDPTDKDQIKQAYLALYQAWKAQRAQQSAGEVEGATRDDASFYERVKPYERRYQAEQLALELDKLLAMEQRKEPSHV</sequence>
<keyword evidence="4" id="KW-1185">Reference proteome</keyword>
<dbReference type="Gene3D" id="3.40.50.2000">
    <property type="entry name" value="Glycogen Phosphorylase B"/>
    <property type="match status" value="2"/>
</dbReference>
<dbReference type="OrthoDB" id="9794575at2"/>
<evidence type="ECO:0000313" key="4">
    <source>
        <dbReference type="Proteomes" id="UP000271031"/>
    </source>
</evidence>
<dbReference type="PANTHER" id="PTHR12526">
    <property type="entry name" value="GLYCOSYLTRANSFERASE"/>
    <property type="match status" value="1"/>
</dbReference>
<name>A0A3M8DQF6_9BACL</name>
<dbReference type="EMBL" id="RHHQ01000007">
    <property type="protein sequence ID" value="RNB90360.1"/>
    <property type="molecule type" value="Genomic_DNA"/>
</dbReference>
<reference evidence="3 4" key="1">
    <citation type="submission" date="2018-10" db="EMBL/GenBank/DDBJ databases">
        <title>Phylogenomics of Brevibacillus.</title>
        <authorList>
            <person name="Dunlap C."/>
        </authorList>
    </citation>
    <scope>NUCLEOTIDE SEQUENCE [LARGE SCALE GENOMIC DNA]</scope>
    <source>
        <strain evidence="3 4">JCM 15716</strain>
    </source>
</reference>
<proteinExistence type="predicted"/>
<comment type="caution">
    <text evidence="3">The sequence shown here is derived from an EMBL/GenBank/DDBJ whole genome shotgun (WGS) entry which is preliminary data.</text>
</comment>
<dbReference type="Proteomes" id="UP000271031">
    <property type="component" value="Unassembled WGS sequence"/>
</dbReference>
<evidence type="ECO:0000259" key="2">
    <source>
        <dbReference type="Pfam" id="PF13579"/>
    </source>
</evidence>
<evidence type="ECO:0000259" key="1">
    <source>
        <dbReference type="Pfam" id="PF00534"/>
    </source>
</evidence>
<gene>
    <name evidence="3" type="ORF">EDM56_07545</name>
</gene>
<dbReference type="InterPro" id="IPR028098">
    <property type="entry name" value="Glyco_trans_4-like_N"/>
</dbReference>
<dbReference type="InterPro" id="IPR001296">
    <property type="entry name" value="Glyco_trans_1"/>
</dbReference>